<dbReference type="InterPro" id="IPR053716">
    <property type="entry name" value="Flag_assembly_chemotaxis_eff"/>
</dbReference>
<keyword evidence="10" id="KW-1006">Bacterial flagellum protein export</keyword>
<evidence type="ECO:0000256" key="1">
    <source>
        <dbReference type="ARBA" id="ARBA00004413"/>
    </source>
</evidence>
<dbReference type="PATRIC" id="fig|45070.6.peg.137"/>
<evidence type="ECO:0000256" key="2">
    <source>
        <dbReference type="ARBA" id="ARBA00010004"/>
    </source>
</evidence>
<dbReference type="NCBIfam" id="TIGR02473">
    <property type="entry name" value="flagell_FliJ"/>
    <property type="match status" value="1"/>
</dbReference>
<dbReference type="GO" id="GO:0005886">
    <property type="term" value="C:plasma membrane"/>
    <property type="evidence" value="ECO:0007669"/>
    <property type="project" value="UniProtKB-SubCell"/>
</dbReference>
<dbReference type="OrthoDB" id="5650324at2"/>
<evidence type="ECO:0000256" key="11">
    <source>
        <dbReference type="SAM" id="MobiDB-lite"/>
    </source>
</evidence>
<evidence type="ECO:0000256" key="4">
    <source>
        <dbReference type="ARBA" id="ARBA00022448"/>
    </source>
</evidence>
<gene>
    <name evidence="12" type="primary">fliJ</name>
    <name evidence="12" type="ORF">Lnau_0133</name>
</gene>
<dbReference type="Proteomes" id="UP000054725">
    <property type="component" value="Unassembled WGS sequence"/>
</dbReference>
<organism evidence="12 13">
    <name type="scientific">Legionella nautarum</name>
    <dbReference type="NCBI Taxonomy" id="45070"/>
    <lineage>
        <taxon>Bacteria</taxon>
        <taxon>Pseudomonadati</taxon>
        <taxon>Pseudomonadota</taxon>
        <taxon>Gammaproteobacteria</taxon>
        <taxon>Legionellales</taxon>
        <taxon>Legionellaceae</taxon>
        <taxon>Legionella</taxon>
    </lineage>
</organism>
<dbReference type="AlphaFoldDB" id="A0A0W0X4B7"/>
<dbReference type="InterPro" id="IPR052570">
    <property type="entry name" value="FliJ"/>
</dbReference>
<comment type="subcellular location">
    <subcellularLocation>
        <location evidence="1">Cell membrane</location>
        <topology evidence="1">Peripheral membrane protein</topology>
        <orientation evidence="1">Cytoplasmic side</orientation>
    </subcellularLocation>
</comment>
<protein>
    <recommendedName>
        <fullName evidence="3">Flagellar FliJ protein</fullName>
    </recommendedName>
</protein>
<dbReference type="Gene3D" id="1.10.287.1700">
    <property type="match status" value="1"/>
</dbReference>
<keyword evidence="6" id="KW-0145">Chemotaxis</keyword>
<name>A0A0W0X4B7_9GAMM</name>
<dbReference type="GO" id="GO:0071973">
    <property type="term" value="P:bacterial-type flagellum-dependent cell motility"/>
    <property type="evidence" value="ECO:0007669"/>
    <property type="project" value="InterPro"/>
</dbReference>
<dbReference type="GO" id="GO:0009288">
    <property type="term" value="C:bacterial-type flagellum"/>
    <property type="evidence" value="ECO:0007669"/>
    <property type="project" value="InterPro"/>
</dbReference>
<evidence type="ECO:0000256" key="10">
    <source>
        <dbReference type="ARBA" id="ARBA00023225"/>
    </source>
</evidence>
<dbReference type="Pfam" id="PF02050">
    <property type="entry name" value="FliJ"/>
    <property type="match status" value="1"/>
</dbReference>
<dbReference type="PANTHER" id="PTHR38786">
    <property type="entry name" value="FLAGELLAR FLIJ PROTEIN"/>
    <property type="match status" value="1"/>
</dbReference>
<evidence type="ECO:0000256" key="6">
    <source>
        <dbReference type="ARBA" id="ARBA00022500"/>
    </source>
</evidence>
<comment type="caution">
    <text evidence="12">The sequence shown here is derived from an EMBL/GenBank/DDBJ whole genome shotgun (WGS) entry which is preliminary data.</text>
</comment>
<evidence type="ECO:0000256" key="8">
    <source>
        <dbReference type="ARBA" id="ARBA00022927"/>
    </source>
</evidence>
<keyword evidence="7" id="KW-1005">Bacterial flagellum biogenesis</keyword>
<keyword evidence="5" id="KW-1003">Cell membrane</keyword>
<dbReference type="GO" id="GO:0006935">
    <property type="term" value="P:chemotaxis"/>
    <property type="evidence" value="ECO:0007669"/>
    <property type="project" value="UniProtKB-KW"/>
</dbReference>
<keyword evidence="12" id="KW-0282">Flagellum</keyword>
<reference evidence="12 13" key="1">
    <citation type="submission" date="2015-11" db="EMBL/GenBank/DDBJ databases">
        <title>Genomic analysis of 38 Legionella species identifies large and diverse effector repertoires.</title>
        <authorList>
            <person name="Burstein D."/>
            <person name="Amaro F."/>
            <person name="Zusman T."/>
            <person name="Lifshitz Z."/>
            <person name="Cohen O."/>
            <person name="Gilbert J.A."/>
            <person name="Pupko T."/>
            <person name="Shuman H.A."/>
            <person name="Segal G."/>
        </authorList>
    </citation>
    <scope>NUCLEOTIDE SEQUENCE [LARGE SCALE GENOMIC DNA]</scope>
    <source>
        <strain evidence="12 13">ATCC 49506</strain>
    </source>
</reference>
<feature type="compositionally biased region" description="Polar residues" evidence="11">
    <location>
        <begin position="142"/>
        <end position="158"/>
    </location>
</feature>
<feature type="region of interest" description="Disordered" evidence="11">
    <location>
        <begin position="121"/>
        <end position="158"/>
    </location>
</feature>
<keyword evidence="13" id="KW-1185">Reference proteome</keyword>
<evidence type="ECO:0000256" key="7">
    <source>
        <dbReference type="ARBA" id="ARBA00022795"/>
    </source>
</evidence>
<dbReference type="STRING" id="45070.Lnau_0133"/>
<dbReference type="EMBL" id="LNYO01000001">
    <property type="protein sequence ID" value="KTD39366.1"/>
    <property type="molecule type" value="Genomic_DNA"/>
</dbReference>
<keyword evidence="8" id="KW-0653">Protein transport</keyword>
<dbReference type="GO" id="GO:0044781">
    <property type="term" value="P:bacterial-type flagellum organization"/>
    <property type="evidence" value="ECO:0007669"/>
    <property type="project" value="UniProtKB-KW"/>
</dbReference>
<feature type="compositionally biased region" description="Basic and acidic residues" evidence="11">
    <location>
        <begin position="121"/>
        <end position="139"/>
    </location>
</feature>
<dbReference type="GO" id="GO:0015031">
    <property type="term" value="P:protein transport"/>
    <property type="evidence" value="ECO:0007669"/>
    <property type="project" value="UniProtKB-KW"/>
</dbReference>
<evidence type="ECO:0000313" key="13">
    <source>
        <dbReference type="Proteomes" id="UP000054725"/>
    </source>
</evidence>
<dbReference type="PANTHER" id="PTHR38786:SF1">
    <property type="entry name" value="FLAGELLAR FLIJ PROTEIN"/>
    <property type="match status" value="1"/>
</dbReference>
<keyword evidence="4" id="KW-0813">Transport</keyword>
<keyword evidence="12" id="KW-0969">Cilium</keyword>
<dbReference type="InterPro" id="IPR012823">
    <property type="entry name" value="Flagell_FliJ"/>
</dbReference>
<evidence type="ECO:0000256" key="3">
    <source>
        <dbReference type="ARBA" id="ARBA00020392"/>
    </source>
</evidence>
<keyword evidence="9" id="KW-0472">Membrane</keyword>
<accession>A0A0W0X4B7</accession>
<proteinExistence type="inferred from homology"/>
<evidence type="ECO:0000256" key="5">
    <source>
        <dbReference type="ARBA" id="ARBA00022475"/>
    </source>
</evidence>
<comment type="similarity">
    <text evidence="2">Belongs to the FliJ family.</text>
</comment>
<dbReference type="RefSeq" id="WP_058503221.1">
    <property type="nucleotide sequence ID" value="NZ_CAAAIF010000002.1"/>
</dbReference>
<keyword evidence="12" id="KW-0966">Cell projection</keyword>
<evidence type="ECO:0000313" key="12">
    <source>
        <dbReference type="EMBL" id="KTD39366.1"/>
    </source>
</evidence>
<evidence type="ECO:0000256" key="9">
    <source>
        <dbReference type="ARBA" id="ARBA00023136"/>
    </source>
</evidence>
<sequence length="158" mass="18275">MSQRVSRLQQLLMLKEQTTRMAAEQLVRAREQFITGKARHEQLLGYRGDYVQQLSDIGDNGCTAGDVRNRINFIAQLDTALSQINQQLAQLAKERSRCETIYLQAKSEQDAVKRLIERVEQQENTKKERAEQKESDEYAQKQWYSKNSAINNSTKHGD</sequence>